<protein>
    <submittedName>
        <fullName evidence="1">Uncharacterized protein</fullName>
    </submittedName>
</protein>
<gene>
    <name evidence="1" type="primary">ORF33485</name>
</gene>
<accession>A0A0B6YQZ8</accession>
<sequence length="67" mass="7480">RSSDLAVSVTVRLSRTNIPNSIIQDITDIRDVLFVPNGMKATGTFSKLLAIRGFSKQKEKRNATRDM</sequence>
<dbReference type="EMBL" id="HACG01011697">
    <property type="protein sequence ID" value="CEK58562.1"/>
    <property type="molecule type" value="Transcribed_RNA"/>
</dbReference>
<name>A0A0B6YQZ8_9EUPU</name>
<dbReference type="AlphaFoldDB" id="A0A0B6YQZ8"/>
<reference evidence="1" key="1">
    <citation type="submission" date="2014-12" db="EMBL/GenBank/DDBJ databases">
        <title>Insight into the proteome of Arion vulgaris.</title>
        <authorList>
            <person name="Aradska J."/>
            <person name="Bulat T."/>
            <person name="Smidak R."/>
            <person name="Sarate P."/>
            <person name="Gangsoo J."/>
            <person name="Sialana F."/>
            <person name="Bilban M."/>
            <person name="Lubec G."/>
        </authorList>
    </citation>
    <scope>NUCLEOTIDE SEQUENCE</scope>
    <source>
        <tissue evidence="1">Skin</tissue>
    </source>
</reference>
<proteinExistence type="predicted"/>
<evidence type="ECO:0000313" key="1">
    <source>
        <dbReference type="EMBL" id="CEK58562.1"/>
    </source>
</evidence>
<organism evidence="1">
    <name type="scientific">Arion vulgaris</name>
    <dbReference type="NCBI Taxonomy" id="1028688"/>
    <lineage>
        <taxon>Eukaryota</taxon>
        <taxon>Metazoa</taxon>
        <taxon>Spiralia</taxon>
        <taxon>Lophotrochozoa</taxon>
        <taxon>Mollusca</taxon>
        <taxon>Gastropoda</taxon>
        <taxon>Heterobranchia</taxon>
        <taxon>Euthyneura</taxon>
        <taxon>Panpulmonata</taxon>
        <taxon>Eupulmonata</taxon>
        <taxon>Stylommatophora</taxon>
        <taxon>Helicina</taxon>
        <taxon>Arionoidea</taxon>
        <taxon>Arionidae</taxon>
        <taxon>Arion</taxon>
    </lineage>
</organism>
<feature type="non-terminal residue" evidence="1">
    <location>
        <position position="1"/>
    </location>
</feature>